<feature type="domain" description="FAD-binding" evidence="4">
    <location>
        <begin position="10"/>
        <end position="364"/>
    </location>
</feature>
<name>A0A563U4G9_9SPHI</name>
<keyword evidence="3" id="KW-0274">FAD</keyword>
<keyword evidence="6" id="KW-1185">Reference proteome</keyword>
<keyword evidence="2" id="KW-0285">Flavoprotein</keyword>
<gene>
    <name evidence="5" type="ORF">FPZ42_11350</name>
</gene>
<dbReference type="Gene3D" id="3.30.70.2450">
    <property type="match status" value="1"/>
</dbReference>
<organism evidence="5 6">
    <name type="scientific">Mucilaginibacter achroorhodeus</name>
    <dbReference type="NCBI Taxonomy" id="2599294"/>
    <lineage>
        <taxon>Bacteria</taxon>
        <taxon>Pseudomonadati</taxon>
        <taxon>Bacteroidota</taxon>
        <taxon>Sphingobacteriia</taxon>
        <taxon>Sphingobacteriales</taxon>
        <taxon>Sphingobacteriaceae</taxon>
        <taxon>Mucilaginibacter</taxon>
    </lineage>
</organism>
<dbReference type="RefSeq" id="WP_146271425.1">
    <property type="nucleotide sequence ID" value="NZ_VOEI01000003.1"/>
</dbReference>
<dbReference type="InterPro" id="IPR002938">
    <property type="entry name" value="FAD-bd"/>
</dbReference>
<dbReference type="PRINTS" id="PR00420">
    <property type="entry name" value="RNGMNOXGNASE"/>
</dbReference>
<evidence type="ECO:0000256" key="3">
    <source>
        <dbReference type="ARBA" id="ARBA00022827"/>
    </source>
</evidence>
<proteinExistence type="predicted"/>
<dbReference type="PANTHER" id="PTHR43004">
    <property type="entry name" value="TRK SYSTEM POTASSIUM UPTAKE PROTEIN"/>
    <property type="match status" value="1"/>
</dbReference>
<dbReference type="Gene3D" id="3.50.50.60">
    <property type="entry name" value="FAD/NAD(P)-binding domain"/>
    <property type="match status" value="1"/>
</dbReference>
<evidence type="ECO:0000313" key="6">
    <source>
        <dbReference type="Proteomes" id="UP000318010"/>
    </source>
</evidence>
<dbReference type="GO" id="GO:0071949">
    <property type="term" value="F:FAD binding"/>
    <property type="evidence" value="ECO:0007669"/>
    <property type="project" value="InterPro"/>
</dbReference>
<protein>
    <submittedName>
        <fullName evidence="5">FAD-dependent oxidoreductase</fullName>
    </submittedName>
</protein>
<dbReference type="OrthoDB" id="9766816at2"/>
<dbReference type="InterPro" id="IPR036188">
    <property type="entry name" value="FAD/NAD-bd_sf"/>
</dbReference>
<dbReference type="InterPro" id="IPR050641">
    <property type="entry name" value="RIFMO-like"/>
</dbReference>
<dbReference type="EMBL" id="VOEI01000003">
    <property type="protein sequence ID" value="TWR26215.1"/>
    <property type="molecule type" value="Genomic_DNA"/>
</dbReference>
<reference evidence="5 6" key="1">
    <citation type="submission" date="2019-07" db="EMBL/GenBank/DDBJ databases">
        <authorList>
            <person name="Kim J."/>
        </authorList>
    </citation>
    <scope>NUCLEOTIDE SEQUENCE [LARGE SCALE GENOMIC DNA]</scope>
    <source>
        <strain evidence="5 6">MJ1a</strain>
    </source>
</reference>
<sequence>MINTQSDHTYDVIIAGGGPVGLFLACELALAKCSVLVLEKNSGSCSVLKQLPFGLRGLNSVSIEALYRRGLLQQMELHKQFKTPHINSNPKPGEKASGLGHFARIPINRAKIDASQWKYRLTDALDTSLFTSMEEIETVLLKRATELGVEIMNGLHITGFTKNPEMIIVQAGETTFTSQWLVGCDGSRSIVRKAAGIEFAGTEPEFTGYSAKVDIADPEKLHTGGITNEKGMYLLSQKDYLIMQDFDGGAFHNSNQPVTREHLQAVLRKIYDADVTINKLHTATTWTDRARQATTYRKGRVLLAGDAAHIHAPLGGQGLNLGIGDGMNLGWKLAAVINGHASDELLNTYFKERYPIGAKVLDWSRAQVAIMKPDPSSRAINAIIRDLMDTSDGATYFAGRISGVNTRYDLGGDHSLVGYSVPAFKLSDGTTINDKMADALWTILAFEHNDALKSIADNERMKYIESTTTETFGLKALLIRPDGFVAWSTNKNADVDVFKRVLSSNQLISF</sequence>
<comment type="caution">
    <text evidence="5">The sequence shown here is derived from an EMBL/GenBank/DDBJ whole genome shotgun (WGS) entry which is preliminary data.</text>
</comment>
<dbReference type="Proteomes" id="UP000318010">
    <property type="component" value="Unassembled WGS sequence"/>
</dbReference>
<evidence type="ECO:0000256" key="2">
    <source>
        <dbReference type="ARBA" id="ARBA00022630"/>
    </source>
</evidence>
<dbReference type="Pfam" id="PF01494">
    <property type="entry name" value="FAD_binding_3"/>
    <property type="match status" value="1"/>
</dbReference>
<evidence type="ECO:0000313" key="5">
    <source>
        <dbReference type="EMBL" id="TWR26215.1"/>
    </source>
</evidence>
<evidence type="ECO:0000259" key="4">
    <source>
        <dbReference type="Pfam" id="PF01494"/>
    </source>
</evidence>
<evidence type="ECO:0000256" key="1">
    <source>
        <dbReference type="ARBA" id="ARBA00001974"/>
    </source>
</evidence>
<comment type="cofactor">
    <cofactor evidence="1">
        <name>FAD</name>
        <dbReference type="ChEBI" id="CHEBI:57692"/>
    </cofactor>
</comment>
<dbReference type="SUPFAM" id="SSF51905">
    <property type="entry name" value="FAD/NAD(P)-binding domain"/>
    <property type="match status" value="1"/>
</dbReference>
<dbReference type="PANTHER" id="PTHR43004:SF19">
    <property type="entry name" value="BINDING MONOOXYGENASE, PUTATIVE (JCVI)-RELATED"/>
    <property type="match status" value="1"/>
</dbReference>
<accession>A0A563U4G9</accession>
<dbReference type="Pfam" id="PF21274">
    <property type="entry name" value="Rng_hyd_C"/>
    <property type="match status" value="1"/>
</dbReference>
<dbReference type="AlphaFoldDB" id="A0A563U4G9"/>
<dbReference type="GO" id="GO:0016709">
    <property type="term" value="F:oxidoreductase activity, acting on paired donors, with incorporation or reduction of molecular oxygen, NAD(P)H as one donor, and incorporation of one atom of oxygen"/>
    <property type="evidence" value="ECO:0007669"/>
    <property type="project" value="UniProtKB-ARBA"/>
</dbReference>
<dbReference type="Gene3D" id="3.40.30.120">
    <property type="match status" value="1"/>
</dbReference>